<keyword evidence="1" id="KW-0812">Transmembrane</keyword>
<evidence type="ECO:0000256" key="1">
    <source>
        <dbReference type="SAM" id="Phobius"/>
    </source>
</evidence>
<reference evidence="2 3" key="1">
    <citation type="submission" date="2020-09" db="EMBL/GenBank/DDBJ databases">
        <title>Investigation of environmental microbes.</title>
        <authorList>
            <person name="Ou Y."/>
            <person name="Kang Q."/>
        </authorList>
    </citation>
    <scope>NUCLEOTIDE SEQUENCE [LARGE SCALE GENOMIC DNA]</scope>
    <source>
        <strain evidence="2 3">KJZ-14</strain>
    </source>
</reference>
<organism evidence="2 3">
    <name type="scientific">Rothia terrae</name>
    <dbReference type="NCBI Taxonomy" id="396015"/>
    <lineage>
        <taxon>Bacteria</taxon>
        <taxon>Bacillati</taxon>
        <taxon>Actinomycetota</taxon>
        <taxon>Actinomycetes</taxon>
        <taxon>Micrococcales</taxon>
        <taxon>Micrococcaceae</taxon>
        <taxon>Rothia</taxon>
    </lineage>
</organism>
<dbReference type="KEGG" id="rter:IDM49_07385"/>
<proteinExistence type="predicted"/>
<gene>
    <name evidence="2" type="ORF">IDM49_07385</name>
</gene>
<dbReference type="Proteomes" id="UP000516404">
    <property type="component" value="Chromosome"/>
</dbReference>
<keyword evidence="1" id="KW-1133">Transmembrane helix</keyword>
<sequence>MLHTILLILHVISVVLIIGLWVANFKPPKVLPGQFHSALLAFITGLTMYILATSNGAQINHMGYGIKMLIALAIVVCAFIGQKKYKQGLPVSTGLAHAVGGLAVINVIIALAIH</sequence>
<feature type="transmembrane region" description="Helical" evidence="1">
    <location>
        <begin position="64"/>
        <end position="82"/>
    </location>
</feature>
<evidence type="ECO:0000313" key="3">
    <source>
        <dbReference type="Proteomes" id="UP000516404"/>
    </source>
</evidence>
<accession>A0A7H2BBN0</accession>
<keyword evidence="1" id="KW-0472">Membrane</keyword>
<dbReference type="GeneID" id="96624058"/>
<keyword evidence="3" id="KW-1185">Reference proteome</keyword>
<feature type="transmembrane region" description="Helical" evidence="1">
    <location>
        <begin position="5"/>
        <end position="23"/>
    </location>
</feature>
<name>A0A7H2BBN0_9MICC</name>
<feature type="transmembrane region" description="Helical" evidence="1">
    <location>
        <begin position="94"/>
        <end position="113"/>
    </location>
</feature>
<feature type="transmembrane region" description="Helical" evidence="1">
    <location>
        <begin position="35"/>
        <end position="52"/>
    </location>
</feature>
<dbReference type="EMBL" id="CP061539">
    <property type="protein sequence ID" value="QNV37076.1"/>
    <property type="molecule type" value="Genomic_DNA"/>
</dbReference>
<evidence type="ECO:0000313" key="2">
    <source>
        <dbReference type="EMBL" id="QNV37076.1"/>
    </source>
</evidence>
<dbReference type="AlphaFoldDB" id="A0A7H2BBN0"/>
<dbReference type="RefSeq" id="WP_168615039.1">
    <property type="nucleotide sequence ID" value="NZ_BAAAOX010000013.1"/>
</dbReference>
<protein>
    <submittedName>
        <fullName evidence="2">DUF2463 domain-containing protein</fullName>
    </submittedName>
</protein>